<feature type="chain" id="PRO_5018543820" evidence="1">
    <location>
        <begin position="30"/>
        <end position="465"/>
    </location>
</feature>
<accession>A0A3S0A469</accession>
<feature type="domain" description="CBM6" evidence="2">
    <location>
        <begin position="331"/>
        <end position="462"/>
    </location>
</feature>
<protein>
    <submittedName>
        <fullName evidence="3">Carbohydrate-binding protein</fullName>
    </submittedName>
</protein>
<evidence type="ECO:0000313" key="4">
    <source>
        <dbReference type="Proteomes" id="UP000276128"/>
    </source>
</evidence>
<dbReference type="EMBL" id="RXHU01000034">
    <property type="protein sequence ID" value="RTE09204.1"/>
    <property type="molecule type" value="Genomic_DNA"/>
</dbReference>
<organism evidence="3 4">
    <name type="scientific">Paenibacillus whitsoniae</name>
    <dbReference type="NCBI Taxonomy" id="2496558"/>
    <lineage>
        <taxon>Bacteria</taxon>
        <taxon>Bacillati</taxon>
        <taxon>Bacillota</taxon>
        <taxon>Bacilli</taxon>
        <taxon>Bacillales</taxon>
        <taxon>Paenibacillaceae</taxon>
        <taxon>Paenibacillus</taxon>
    </lineage>
</organism>
<dbReference type="SUPFAM" id="SSF49785">
    <property type="entry name" value="Galactose-binding domain-like"/>
    <property type="match status" value="1"/>
</dbReference>
<reference evidence="3 4" key="1">
    <citation type="submission" date="2018-12" db="EMBL/GenBank/DDBJ databases">
        <title>Bacillus ochoae sp. nov., Paenibacillus whitsoniae sp. nov., Paenibacillus spiritus sp. nov. Isolated from the Mars Exploration Rover during spacecraft assembly.</title>
        <authorList>
            <person name="Seuylemezian A."/>
            <person name="Vaishampayan P."/>
        </authorList>
    </citation>
    <scope>NUCLEOTIDE SEQUENCE [LARGE SCALE GENOMIC DNA]</scope>
    <source>
        <strain evidence="3 4">MER 54</strain>
    </source>
</reference>
<evidence type="ECO:0000256" key="1">
    <source>
        <dbReference type="SAM" id="SignalP"/>
    </source>
</evidence>
<dbReference type="InterPro" id="IPR008979">
    <property type="entry name" value="Galactose-bd-like_sf"/>
</dbReference>
<dbReference type="Pfam" id="PF03422">
    <property type="entry name" value="CBM_6"/>
    <property type="match status" value="1"/>
</dbReference>
<evidence type="ECO:0000259" key="2">
    <source>
        <dbReference type="PROSITE" id="PS51175"/>
    </source>
</evidence>
<dbReference type="Gene3D" id="2.60.120.260">
    <property type="entry name" value="Galactose-binding domain-like"/>
    <property type="match status" value="1"/>
</dbReference>
<keyword evidence="4" id="KW-1185">Reference proteome</keyword>
<sequence length="465" mass="51779">MGKQGKRFLKLLTCLGMISMVIGVTPAFAATPGSVIFQSGFESGSTLSQLDAQDDDITGTDTSYSTKNNWVTDLEGNAQIGTFKIQYEGGAATDRYASIITDPAYSGNKVLHYWLKNAAIQDNGFMKGRIQTSIYDEPGNPQQSLNEMYYKVRLKLHPDMQKLESFSNAIPWLTLAEFWNDPTWTGSSYPFRITFGLNKDANAGSNQPLYFSVSSENMDNNTRVEVWRSDAKSFTVTYNQWITLEFYYKKGDATTGRFYVAATPSGGSRQILFDVKNWTYNTNNPSPVGLANFNPMKLYTGEEYIDHIRNNGGIMQLYWDNFELWNGWPQAVYQAESMTLGTTSGETLTNSSDVNCSGGVCQIFDSNGVGDYINYYANVPHDGKYDIKVGVKKMNTRGKFQMSIDGANIGTIQDLYAASAQYTELSIANNVQLAAGDRRFKFYVTGTSGTGYQLGIDYIKIIPKD</sequence>
<dbReference type="RefSeq" id="WP_126141568.1">
    <property type="nucleotide sequence ID" value="NZ_RXHU01000034.1"/>
</dbReference>
<feature type="signal peptide" evidence="1">
    <location>
        <begin position="1"/>
        <end position="29"/>
    </location>
</feature>
<dbReference type="Proteomes" id="UP000276128">
    <property type="component" value="Unassembled WGS sequence"/>
</dbReference>
<dbReference type="OrthoDB" id="2532982at2"/>
<dbReference type="Gene3D" id="2.60.120.200">
    <property type="match status" value="1"/>
</dbReference>
<name>A0A3S0A469_9BACL</name>
<dbReference type="InterPro" id="IPR005084">
    <property type="entry name" value="CBM6"/>
</dbReference>
<evidence type="ECO:0000313" key="3">
    <source>
        <dbReference type="EMBL" id="RTE09204.1"/>
    </source>
</evidence>
<dbReference type="AlphaFoldDB" id="A0A3S0A469"/>
<proteinExistence type="predicted"/>
<keyword evidence="1" id="KW-0732">Signal</keyword>
<dbReference type="GO" id="GO:0030246">
    <property type="term" value="F:carbohydrate binding"/>
    <property type="evidence" value="ECO:0007669"/>
    <property type="project" value="InterPro"/>
</dbReference>
<dbReference type="PROSITE" id="PS51175">
    <property type="entry name" value="CBM6"/>
    <property type="match status" value="1"/>
</dbReference>
<gene>
    <name evidence="3" type="ORF">EJQ19_12530</name>
</gene>
<comment type="caution">
    <text evidence="3">The sequence shown here is derived from an EMBL/GenBank/DDBJ whole genome shotgun (WGS) entry which is preliminary data.</text>
</comment>